<feature type="non-terminal residue" evidence="2">
    <location>
        <position position="57"/>
    </location>
</feature>
<evidence type="ECO:0000313" key="2">
    <source>
        <dbReference type="EMBL" id="MED6203445.1"/>
    </source>
</evidence>
<organism evidence="2 3">
    <name type="scientific">Stylosanthes scabra</name>
    <dbReference type="NCBI Taxonomy" id="79078"/>
    <lineage>
        <taxon>Eukaryota</taxon>
        <taxon>Viridiplantae</taxon>
        <taxon>Streptophyta</taxon>
        <taxon>Embryophyta</taxon>
        <taxon>Tracheophyta</taxon>
        <taxon>Spermatophyta</taxon>
        <taxon>Magnoliopsida</taxon>
        <taxon>eudicotyledons</taxon>
        <taxon>Gunneridae</taxon>
        <taxon>Pentapetalae</taxon>
        <taxon>rosids</taxon>
        <taxon>fabids</taxon>
        <taxon>Fabales</taxon>
        <taxon>Fabaceae</taxon>
        <taxon>Papilionoideae</taxon>
        <taxon>50 kb inversion clade</taxon>
        <taxon>dalbergioids sensu lato</taxon>
        <taxon>Dalbergieae</taxon>
        <taxon>Pterocarpus clade</taxon>
        <taxon>Stylosanthes</taxon>
    </lineage>
</organism>
<keyword evidence="3" id="KW-1185">Reference proteome</keyword>
<sequence length="57" mass="6479">MTGIQEDRISSFSTEGQERLPSVSMSEEWMLTGDPVKDDSIRSSHRYESAPDITLFK</sequence>
<dbReference type="EMBL" id="JASCZI010224280">
    <property type="protein sequence ID" value="MED6203445.1"/>
    <property type="molecule type" value="Genomic_DNA"/>
</dbReference>
<gene>
    <name evidence="2" type="ORF">PIB30_115540</name>
</gene>
<dbReference type="PANTHER" id="PTHR35478:SF1">
    <property type="entry name" value="ZINC FINGER FYVE DOMAIN-CONTAINING PROTEIN 26"/>
    <property type="match status" value="1"/>
</dbReference>
<evidence type="ECO:0000256" key="1">
    <source>
        <dbReference type="SAM" id="MobiDB-lite"/>
    </source>
</evidence>
<comment type="caution">
    <text evidence="2">The sequence shown here is derived from an EMBL/GenBank/DDBJ whole genome shotgun (WGS) entry which is preliminary data.</text>
</comment>
<protein>
    <submittedName>
        <fullName evidence="2">Uncharacterized protein</fullName>
    </submittedName>
</protein>
<name>A0ABU6Y117_9FABA</name>
<accession>A0ABU6Y117</accession>
<feature type="region of interest" description="Disordered" evidence="1">
    <location>
        <begin position="1"/>
        <end position="57"/>
    </location>
</feature>
<proteinExistence type="predicted"/>
<dbReference type="PANTHER" id="PTHR35478">
    <property type="entry name" value="ZINC FINGER FYVE DOMAIN PROTEIN"/>
    <property type="match status" value="1"/>
</dbReference>
<evidence type="ECO:0000313" key="3">
    <source>
        <dbReference type="Proteomes" id="UP001341840"/>
    </source>
</evidence>
<reference evidence="2 3" key="1">
    <citation type="journal article" date="2023" name="Plants (Basel)">
        <title>Bridging the Gap: Combining Genomics and Transcriptomics Approaches to Understand Stylosanthes scabra, an Orphan Legume from the Brazilian Caatinga.</title>
        <authorList>
            <person name="Ferreira-Neto J.R.C."/>
            <person name="da Silva M.D."/>
            <person name="Binneck E."/>
            <person name="de Melo N.F."/>
            <person name="da Silva R.H."/>
            <person name="de Melo A.L.T.M."/>
            <person name="Pandolfi V."/>
            <person name="Bustamante F.O."/>
            <person name="Brasileiro-Vidal A.C."/>
            <person name="Benko-Iseppon A.M."/>
        </authorList>
    </citation>
    <scope>NUCLEOTIDE SEQUENCE [LARGE SCALE GENOMIC DNA]</scope>
    <source>
        <tissue evidence="2">Leaves</tissue>
    </source>
</reference>
<feature type="compositionally biased region" description="Basic and acidic residues" evidence="1">
    <location>
        <begin position="35"/>
        <end position="49"/>
    </location>
</feature>
<dbReference type="Proteomes" id="UP001341840">
    <property type="component" value="Unassembled WGS sequence"/>
</dbReference>